<organism evidence="2 3">
    <name type="scientific">Metarhizium rileyi (strain RCEF 4871)</name>
    <name type="common">Nomuraea rileyi</name>
    <dbReference type="NCBI Taxonomy" id="1649241"/>
    <lineage>
        <taxon>Eukaryota</taxon>
        <taxon>Fungi</taxon>
        <taxon>Dikarya</taxon>
        <taxon>Ascomycota</taxon>
        <taxon>Pezizomycotina</taxon>
        <taxon>Sordariomycetes</taxon>
        <taxon>Hypocreomycetidae</taxon>
        <taxon>Hypocreales</taxon>
        <taxon>Clavicipitaceae</taxon>
        <taxon>Metarhizium</taxon>
    </lineage>
</organism>
<feature type="region of interest" description="Disordered" evidence="1">
    <location>
        <begin position="1"/>
        <end position="37"/>
    </location>
</feature>
<name>A0A162M1D5_METRR</name>
<evidence type="ECO:0000256" key="1">
    <source>
        <dbReference type="SAM" id="MobiDB-lite"/>
    </source>
</evidence>
<evidence type="ECO:0008006" key="4">
    <source>
        <dbReference type="Google" id="ProtNLM"/>
    </source>
</evidence>
<evidence type="ECO:0000313" key="3">
    <source>
        <dbReference type="Proteomes" id="UP000243498"/>
    </source>
</evidence>
<reference evidence="2 3" key="1">
    <citation type="journal article" date="2016" name="Genome Biol. Evol.">
        <title>Divergent and convergent evolution of fungal pathogenicity.</title>
        <authorList>
            <person name="Shang Y."/>
            <person name="Xiao G."/>
            <person name="Zheng P."/>
            <person name="Cen K."/>
            <person name="Zhan S."/>
            <person name="Wang C."/>
        </authorList>
    </citation>
    <scope>NUCLEOTIDE SEQUENCE [LARGE SCALE GENOMIC DNA]</scope>
    <source>
        <strain evidence="2 3">RCEF 4871</strain>
    </source>
</reference>
<dbReference type="EMBL" id="AZHC01000004">
    <property type="protein sequence ID" value="OAA48770.1"/>
    <property type="molecule type" value="Genomic_DNA"/>
</dbReference>
<dbReference type="SUPFAM" id="SSF52047">
    <property type="entry name" value="RNI-like"/>
    <property type="match status" value="1"/>
</dbReference>
<keyword evidence="3" id="KW-1185">Reference proteome</keyword>
<dbReference type="Proteomes" id="UP000243498">
    <property type="component" value="Unassembled WGS sequence"/>
</dbReference>
<feature type="compositionally biased region" description="Polar residues" evidence="1">
    <location>
        <begin position="27"/>
        <end position="37"/>
    </location>
</feature>
<accession>A0A162M1D5</accession>
<dbReference type="Gene3D" id="3.80.10.10">
    <property type="entry name" value="Ribonuclease Inhibitor"/>
    <property type="match status" value="1"/>
</dbReference>
<comment type="caution">
    <text evidence="2">The sequence shown here is derived from an EMBL/GenBank/DDBJ whole genome shotgun (WGS) entry which is preliminary data.</text>
</comment>
<proteinExistence type="predicted"/>
<dbReference type="AlphaFoldDB" id="A0A162M1D5"/>
<evidence type="ECO:0000313" key="2">
    <source>
        <dbReference type="EMBL" id="OAA48770.1"/>
    </source>
</evidence>
<dbReference type="STRING" id="1081105.A0A162M1D5"/>
<sequence>MRPVHPAAALERKHDLYSIPEDDVDTGGTSKPSSPVRTLTAEEASAYSMYSGLQTPKVNLKPSMEALPTLNRPRKLVGTPQSSCTGGLPRMPIELRSKSPFWRKVPGHEQADLSNWRLSYTQPQTPAPLKRRKSRARSGDMFATLPGEVLEVILEMLKQIHLEKGSESCATCWMRDVGNVAVCSQRWYKAARLVLYQNIQLVGPDSAAHRKKFKMAQGCRMALLRRTLRANTEIAAIVRTLKVPAPELMSGVSHAKGSTSLEQYEDQVAALVMACPNLERLAGPIFTYDHSFKRLFHALSTKENLKDMKWLIQSSELFTQQAVANSTKDCPSVTSSKLQSHQETTFLEQHRGWNRLTSLCIQCLPDATLAPRTLLSRTLTVLPSLQKLHLCNVPANAFNDVNLLSLPPLRSLTLSNIHGISSNGLSSFATRSTSRPLRQLVLRHTPLTSLPALARILSNLHFLSSFSLVQSFPPLMPESDSFTLWMMPYLASSSVQSLHWDITSHPDSSNAADTILARSIAAGGFPSLRTLRTPNDPEGIFQELCRPVERIDLPRDRLRTTSVSEPGSLPSSPMKLLAKSHTASSLPSIMSASSHTNLVAARLAAQARLDRSRASHMFQVNVTDEEGDLVETFGLAGYIGTVGSEIAYNLLPDEGSSDEKGGLVDIFELCDDSGERLGMDQDGCIGSWNRREGVVADKREKESWWHTERGRWRPIEL</sequence>
<dbReference type="InterPro" id="IPR032675">
    <property type="entry name" value="LRR_dom_sf"/>
</dbReference>
<dbReference type="OrthoDB" id="3210378at2759"/>
<protein>
    <recommendedName>
        <fullName evidence="4">F-box domain-containing protein</fullName>
    </recommendedName>
</protein>
<gene>
    <name evidence="2" type="ORF">NOR_02020</name>
</gene>
<dbReference type="OMA" id="EGCTGRW"/>